<keyword evidence="2" id="KW-1133">Transmembrane helix</keyword>
<reference evidence="5" key="1">
    <citation type="journal article" date="2011" name="MBio">
        <title>Novel metabolic attributes of the genus Cyanothece, comprising a group of unicellular nitrogen-fixing Cyanobacteria.</title>
        <authorList>
            <person name="Bandyopadhyay A."/>
            <person name="Elvitigala T."/>
            <person name="Welsh E."/>
            <person name="Stockel J."/>
            <person name="Liberton M."/>
            <person name="Min H."/>
            <person name="Sherman L.A."/>
            <person name="Pakrasi H.B."/>
        </authorList>
    </citation>
    <scope>NUCLEOTIDE SEQUENCE [LARGE SCALE GENOMIC DNA]</scope>
    <source>
        <strain evidence="5">PCC 7424</strain>
    </source>
</reference>
<dbReference type="GO" id="GO:0006171">
    <property type="term" value="P:cAMP biosynthetic process"/>
    <property type="evidence" value="ECO:0007669"/>
    <property type="project" value="TreeGrafter"/>
</dbReference>
<evidence type="ECO:0000313" key="4">
    <source>
        <dbReference type="EMBL" id="ACK69850.1"/>
    </source>
</evidence>
<dbReference type="eggNOG" id="COG4252">
    <property type="taxonomic scope" value="Bacteria"/>
</dbReference>
<dbReference type="AlphaFoldDB" id="B7K890"/>
<dbReference type="HOGENOM" id="CLU_000445_85_1_3"/>
<dbReference type="InterPro" id="IPR007890">
    <property type="entry name" value="CHASE2"/>
</dbReference>
<feature type="transmembrane region" description="Helical" evidence="2">
    <location>
        <begin position="360"/>
        <end position="378"/>
    </location>
</feature>
<dbReference type="PANTHER" id="PTHR43081:SF1">
    <property type="entry name" value="ADENYLATE CYCLASE, TERMINAL-DIFFERENTIATION SPECIFIC"/>
    <property type="match status" value="1"/>
</dbReference>
<dbReference type="SMART" id="SM01080">
    <property type="entry name" value="CHASE2"/>
    <property type="match status" value="1"/>
</dbReference>
<evidence type="ECO:0000256" key="2">
    <source>
        <dbReference type="SAM" id="Phobius"/>
    </source>
</evidence>
<keyword evidence="5" id="KW-1185">Reference proteome</keyword>
<dbReference type="EMBL" id="CP001291">
    <property type="protein sequence ID" value="ACK69850.1"/>
    <property type="molecule type" value="Genomic_DNA"/>
</dbReference>
<dbReference type="Pfam" id="PF00211">
    <property type="entry name" value="Guanylate_cyc"/>
    <property type="match status" value="1"/>
</dbReference>
<evidence type="ECO:0000259" key="3">
    <source>
        <dbReference type="PROSITE" id="PS50125"/>
    </source>
</evidence>
<gene>
    <name evidence="4" type="ordered locus">PCC7424_1406</name>
</gene>
<dbReference type="SMART" id="SM00044">
    <property type="entry name" value="CYCc"/>
    <property type="match status" value="1"/>
</dbReference>
<dbReference type="InterPro" id="IPR050697">
    <property type="entry name" value="Adenylyl/Guanylyl_Cyclase_3/4"/>
</dbReference>
<feature type="transmembrane region" description="Helical" evidence="2">
    <location>
        <begin position="329"/>
        <end position="348"/>
    </location>
</feature>
<name>B7K890_GLOC7</name>
<keyword evidence="2" id="KW-0472">Membrane</keyword>
<feature type="transmembrane region" description="Helical" evidence="2">
    <location>
        <begin position="390"/>
        <end position="409"/>
    </location>
</feature>
<dbReference type="GO" id="GO:0035556">
    <property type="term" value="P:intracellular signal transduction"/>
    <property type="evidence" value="ECO:0007669"/>
    <property type="project" value="InterPro"/>
</dbReference>
<organism evidence="4 5">
    <name type="scientific">Gloeothece citriformis (strain PCC 7424)</name>
    <name type="common">Cyanothece sp. (strain PCC 7424)</name>
    <dbReference type="NCBI Taxonomy" id="65393"/>
    <lineage>
        <taxon>Bacteria</taxon>
        <taxon>Bacillati</taxon>
        <taxon>Cyanobacteriota</taxon>
        <taxon>Cyanophyceae</taxon>
        <taxon>Oscillatoriophycideae</taxon>
        <taxon>Chroococcales</taxon>
        <taxon>Aphanothecaceae</taxon>
        <taxon>Gloeothece</taxon>
        <taxon>Gloeothece citriformis</taxon>
    </lineage>
</organism>
<keyword evidence="2" id="KW-0812">Transmembrane</keyword>
<dbReference type="PANTHER" id="PTHR43081">
    <property type="entry name" value="ADENYLATE CYCLASE, TERMINAL-DIFFERENTIATION SPECIFIC-RELATED"/>
    <property type="match status" value="1"/>
</dbReference>
<feature type="domain" description="Guanylate cyclase" evidence="3">
    <location>
        <begin position="444"/>
        <end position="576"/>
    </location>
</feature>
<dbReference type="SUPFAM" id="SSF55073">
    <property type="entry name" value="Nucleotide cyclase"/>
    <property type="match status" value="1"/>
</dbReference>
<dbReference type="InterPro" id="IPR029787">
    <property type="entry name" value="Nucleotide_cyclase"/>
</dbReference>
<dbReference type="eggNOG" id="COG2114">
    <property type="taxonomic scope" value="Bacteria"/>
</dbReference>
<dbReference type="KEGG" id="cyc:PCC7424_1406"/>
<dbReference type="PROSITE" id="PS50125">
    <property type="entry name" value="GUANYLATE_CYCLASE_2"/>
    <property type="match status" value="1"/>
</dbReference>
<dbReference type="Proteomes" id="UP000002384">
    <property type="component" value="Chromosome"/>
</dbReference>
<dbReference type="CDD" id="cd07302">
    <property type="entry name" value="CHD"/>
    <property type="match status" value="1"/>
</dbReference>
<dbReference type="GO" id="GO:0004016">
    <property type="term" value="F:adenylate cyclase activity"/>
    <property type="evidence" value="ECO:0007669"/>
    <property type="project" value="UniProtKB-ARBA"/>
</dbReference>
<dbReference type="OrthoDB" id="337251at2"/>
<dbReference type="Pfam" id="PF05226">
    <property type="entry name" value="CHASE2"/>
    <property type="match status" value="1"/>
</dbReference>
<evidence type="ECO:0000313" key="5">
    <source>
        <dbReference type="Proteomes" id="UP000002384"/>
    </source>
</evidence>
<dbReference type="STRING" id="65393.PCC7424_1406"/>
<dbReference type="RefSeq" id="WP_012598796.1">
    <property type="nucleotide sequence ID" value="NC_011729.1"/>
</dbReference>
<proteinExistence type="inferred from homology"/>
<dbReference type="InterPro" id="IPR001054">
    <property type="entry name" value="A/G_cyclase"/>
</dbReference>
<protein>
    <submittedName>
        <fullName evidence="4">Adenylate/guanylate cyclase with Chase sensor</fullName>
    </submittedName>
</protein>
<accession>B7K890</accession>
<sequence length="757" mass="84822">MWNQLKQLFWQNRGVLITTPSITLLVIIIRSLGLLQSWEWSTYDLFMRWRPQPPQDQRIVIVGINETDLHDQNNSIMTDSSVAYLIEKLKTHQPRAIGLDIYRDLPVAPGYETLAKVFETTPNLVGIQKVAGEMGRETVAPPPILKEKGQVGANDLIFDPDNKVRRGLIYLTDNDETVFSFSFHLANLYLEKENDITLEVIQDPNIWQLGKTIFKPLEANDGGYVRTDAGGYQILIDYRGGERHFETVSMTDILEDRVPPDWGRDRIILIGKVGESFKDLFFTPYSSGLFGLPKPVSGVEIHANLTSQIISAALDGRPLIRTWSEPKEWLWILFWSGVGSILSWQLRYTDGIKSFSWQKWGSFLVAGGALFGSTYWFFINHWWIPVIPPFLALSGSIFAITGYIARTAVEIRKTFGRYLTDEVVAMLLEHPEASKLGGERRILTILTSDLRGFTATSERLTPEQVIKVLNFYLGHMADVITKYQGTIDEFMGDGILVLFGAPTKKGDDARRAIACAIEMQLAMKPVNEQMKHWGIPPLEMGIGIHSGEVVVGNIGSEKRTKYGVIGSEVNLTYRIESYTIGGQILISQQALEEAGNELVMISSKKEVHPKGVKTPITIYEVEGISGDYSIALPQEEILYFPLDEKLSIQYQILSGKHVENLFNQGSLVELSANGALIQVKNESNQVPEVFTNIKLNLLLPEDSSDLQEDIYAKVLDKPTNKGSFYVQFTAKPPAVAAKLDSIYQSLSSSLSLSPSHQ</sequence>
<comment type="similarity">
    <text evidence="1">Belongs to the adenylyl cyclase class-3 family.</text>
</comment>
<evidence type="ECO:0000256" key="1">
    <source>
        <dbReference type="ARBA" id="ARBA00005381"/>
    </source>
</evidence>
<dbReference type="Gene3D" id="3.30.70.1230">
    <property type="entry name" value="Nucleotide cyclase"/>
    <property type="match status" value="1"/>
</dbReference>